<feature type="transmembrane region" description="Helical" evidence="1">
    <location>
        <begin position="48"/>
        <end position="69"/>
    </location>
</feature>
<keyword evidence="1" id="KW-1133">Transmembrane helix</keyword>
<proteinExistence type="predicted"/>
<gene>
    <name evidence="2" type="ORF">OU682_09805</name>
</gene>
<dbReference type="EMBL" id="JAPTYD010000010">
    <property type="protein sequence ID" value="MCZ0961908.1"/>
    <property type="molecule type" value="Genomic_DNA"/>
</dbReference>
<accession>A0ABT4J458</accession>
<keyword evidence="1" id="KW-0472">Membrane</keyword>
<sequence length="81" mass="8904">MMHSAVLALAVVAGWLLLVRLARTLGRRQRQRALWALIISGVPLLGWLTYACGPWAGIGFLSLGLLVLVRLPMRSRTRTAP</sequence>
<dbReference type="Proteomes" id="UP001149822">
    <property type="component" value="Unassembled WGS sequence"/>
</dbReference>
<dbReference type="InterPro" id="IPR018919">
    <property type="entry name" value="DUF2484"/>
</dbReference>
<dbReference type="Pfam" id="PF10658">
    <property type="entry name" value="DUF2484"/>
    <property type="match status" value="1"/>
</dbReference>
<reference evidence="2" key="1">
    <citation type="submission" date="2022-12" db="EMBL/GenBank/DDBJ databases">
        <title>Paracoccus sp. EF6 isolated from a lake water.</title>
        <authorList>
            <person name="Liu H."/>
        </authorList>
    </citation>
    <scope>NUCLEOTIDE SEQUENCE</scope>
    <source>
        <strain evidence="2">EF6</strain>
    </source>
</reference>
<dbReference type="RefSeq" id="WP_268941922.1">
    <property type="nucleotide sequence ID" value="NZ_JAPTYD010000010.1"/>
</dbReference>
<keyword evidence="3" id="KW-1185">Reference proteome</keyword>
<keyword evidence="1" id="KW-0812">Transmembrane</keyword>
<protein>
    <submittedName>
        <fullName evidence="2">DUF2484 family protein</fullName>
    </submittedName>
</protein>
<organism evidence="2 3">
    <name type="scientific">Paracoccus benzoatiresistens</name>
    <dbReference type="NCBI Taxonomy" id="2997341"/>
    <lineage>
        <taxon>Bacteria</taxon>
        <taxon>Pseudomonadati</taxon>
        <taxon>Pseudomonadota</taxon>
        <taxon>Alphaproteobacteria</taxon>
        <taxon>Rhodobacterales</taxon>
        <taxon>Paracoccaceae</taxon>
        <taxon>Paracoccus</taxon>
    </lineage>
</organism>
<evidence type="ECO:0000256" key="1">
    <source>
        <dbReference type="SAM" id="Phobius"/>
    </source>
</evidence>
<evidence type="ECO:0000313" key="3">
    <source>
        <dbReference type="Proteomes" id="UP001149822"/>
    </source>
</evidence>
<comment type="caution">
    <text evidence="2">The sequence shown here is derived from an EMBL/GenBank/DDBJ whole genome shotgun (WGS) entry which is preliminary data.</text>
</comment>
<name>A0ABT4J458_9RHOB</name>
<evidence type="ECO:0000313" key="2">
    <source>
        <dbReference type="EMBL" id="MCZ0961908.1"/>
    </source>
</evidence>